<dbReference type="AlphaFoldDB" id="A0AA37WWX6"/>
<dbReference type="GO" id="GO:0005524">
    <property type="term" value="F:ATP binding"/>
    <property type="evidence" value="ECO:0007669"/>
    <property type="project" value="UniProtKB-KW"/>
</dbReference>
<dbReference type="PANTHER" id="PTHR43820:SF4">
    <property type="entry name" value="HIGH-AFFINITY BRANCHED-CHAIN AMINO ACID TRANSPORT ATP-BINDING PROTEIN LIVF"/>
    <property type="match status" value="1"/>
</dbReference>
<dbReference type="SUPFAM" id="SSF52540">
    <property type="entry name" value="P-loop containing nucleoside triphosphate hydrolases"/>
    <property type="match status" value="1"/>
</dbReference>
<evidence type="ECO:0000256" key="2">
    <source>
        <dbReference type="ARBA" id="ARBA00022448"/>
    </source>
</evidence>
<accession>A0AA37WWX6</accession>
<protein>
    <submittedName>
        <fullName evidence="7">ABC transporter ATP-binding protein</fullName>
    </submittedName>
</protein>
<keyword evidence="3" id="KW-0547">Nucleotide-binding</keyword>
<dbReference type="SMART" id="SM00382">
    <property type="entry name" value="AAA"/>
    <property type="match status" value="1"/>
</dbReference>
<dbReference type="CDD" id="cd03224">
    <property type="entry name" value="ABC_TM1139_LivF_branched"/>
    <property type="match status" value="1"/>
</dbReference>
<dbReference type="InterPro" id="IPR027417">
    <property type="entry name" value="P-loop_NTPase"/>
</dbReference>
<dbReference type="Gene3D" id="3.40.50.300">
    <property type="entry name" value="P-loop containing nucleotide triphosphate hydrolases"/>
    <property type="match status" value="1"/>
</dbReference>
<keyword evidence="4 7" id="KW-0067">ATP-binding</keyword>
<feature type="domain" description="ABC transporter" evidence="6">
    <location>
        <begin position="10"/>
        <end position="250"/>
    </location>
</feature>
<dbReference type="EMBL" id="BSPL01000038">
    <property type="protein sequence ID" value="GLS74562.1"/>
    <property type="molecule type" value="Genomic_DNA"/>
</dbReference>
<dbReference type="PANTHER" id="PTHR43820">
    <property type="entry name" value="HIGH-AFFINITY BRANCHED-CHAIN AMINO ACID TRANSPORT ATP-BINDING PROTEIN LIVF"/>
    <property type="match status" value="1"/>
</dbReference>
<evidence type="ECO:0000256" key="5">
    <source>
        <dbReference type="ARBA" id="ARBA00022970"/>
    </source>
</evidence>
<evidence type="ECO:0000256" key="4">
    <source>
        <dbReference type="ARBA" id="ARBA00022840"/>
    </source>
</evidence>
<evidence type="ECO:0000256" key="1">
    <source>
        <dbReference type="ARBA" id="ARBA00005417"/>
    </source>
</evidence>
<evidence type="ECO:0000313" key="8">
    <source>
        <dbReference type="Proteomes" id="UP001157440"/>
    </source>
</evidence>
<keyword evidence="5" id="KW-0029">Amino-acid transport</keyword>
<dbReference type="InterPro" id="IPR052156">
    <property type="entry name" value="BCAA_Transport_ATP-bd_LivF"/>
</dbReference>
<comment type="similarity">
    <text evidence="1">Belongs to the ABC transporter superfamily.</text>
</comment>
<reference evidence="8" key="1">
    <citation type="journal article" date="2019" name="Int. J. Syst. Evol. Microbiol.">
        <title>The Global Catalogue of Microorganisms (GCM) 10K type strain sequencing project: providing services to taxonomists for standard genome sequencing and annotation.</title>
        <authorList>
            <consortium name="The Broad Institute Genomics Platform"/>
            <consortium name="The Broad Institute Genome Sequencing Center for Infectious Disease"/>
            <person name="Wu L."/>
            <person name="Ma J."/>
        </authorList>
    </citation>
    <scope>NUCLEOTIDE SEQUENCE [LARGE SCALE GENOMIC DNA]</scope>
    <source>
        <strain evidence="8">NBRC 103632</strain>
    </source>
</reference>
<dbReference type="GO" id="GO:0016887">
    <property type="term" value="F:ATP hydrolysis activity"/>
    <property type="evidence" value="ECO:0007669"/>
    <property type="project" value="InterPro"/>
</dbReference>
<comment type="caution">
    <text evidence="7">The sequence shown here is derived from an EMBL/GenBank/DDBJ whole genome shotgun (WGS) entry which is preliminary data.</text>
</comment>
<dbReference type="Proteomes" id="UP001157440">
    <property type="component" value="Unassembled WGS sequence"/>
</dbReference>
<dbReference type="PROSITE" id="PS50893">
    <property type="entry name" value="ABC_TRANSPORTER_2"/>
    <property type="match status" value="1"/>
</dbReference>
<evidence type="ECO:0000259" key="6">
    <source>
        <dbReference type="PROSITE" id="PS50893"/>
    </source>
</evidence>
<dbReference type="InterPro" id="IPR003593">
    <property type="entry name" value="AAA+_ATPase"/>
</dbReference>
<dbReference type="Pfam" id="PF00005">
    <property type="entry name" value="ABC_tran"/>
    <property type="match status" value="1"/>
</dbReference>
<evidence type="ECO:0000313" key="7">
    <source>
        <dbReference type="EMBL" id="GLS74562.1"/>
    </source>
</evidence>
<proteinExistence type="inferred from homology"/>
<dbReference type="PROSITE" id="PS00211">
    <property type="entry name" value="ABC_TRANSPORTER_1"/>
    <property type="match status" value="1"/>
</dbReference>
<keyword evidence="2" id="KW-0813">Transport</keyword>
<organism evidence="7 8">
    <name type="scientific">Methylobacterium tardum</name>
    <dbReference type="NCBI Taxonomy" id="374432"/>
    <lineage>
        <taxon>Bacteria</taxon>
        <taxon>Pseudomonadati</taxon>
        <taxon>Pseudomonadota</taxon>
        <taxon>Alphaproteobacteria</taxon>
        <taxon>Hyphomicrobiales</taxon>
        <taxon>Methylobacteriaceae</taxon>
        <taxon>Methylobacterium</taxon>
    </lineage>
</organism>
<dbReference type="GO" id="GO:0015658">
    <property type="term" value="F:branched-chain amino acid transmembrane transporter activity"/>
    <property type="evidence" value="ECO:0007669"/>
    <property type="project" value="TreeGrafter"/>
</dbReference>
<dbReference type="RefSeq" id="WP_238195818.1">
    <property type="nucleotide sequence ID" value="NZ_BPQZ01000006.1"/>
</dbReference>
<dbReference type="InterPro" id="IPR003439">
    <property type="entry name" value="ABC_transporter-like_ATP-bd"/>
</dbReference>
<keyword evidence="8" id="KW-1185">Reference proteome</keyword>
<dbReference type="InterPro" id="IPR017871">
    <property type="entry name" value="ABC_transporter-like_CS"/>
</dbReference>
<name>A0AA37WWX6_9HYPH</name>
<gene>
    <name evidence="7" type="ORF">GCM10007890_65800</name>
</gene>
<dbReference type="GO" id="GO:0015807">
    <property type="term" value="P:L-amino acid transport"/>
    <property type="evidence" value="ECO:0007669"/>
    <property type="project" value="TreeGrafter"/>
</dbReference>
<evidence type="ECO:0000256" key="3">
    <source>
        <dbReference type="ARBA" id="ARBA00022741"/>
    </source>
</evidence>
<sequence length="268" mass="27669">MSDGAGRPLLEVEALEVVYGGAVHALHGVGLAVRAGEIAALVGANGAGKTTLLRAVSNLLPALRGQVTAGRLAFDGRDVTRTRTDALVRAGLVGVLEGRHCFRALSVRDNLVAGGLGRGSGRGAVRADLERVYGLFPALAAKRDVAAGLLSGGEQQMAAIGRALMGRPRLLVLDEPSMGLAPKVVEAIYRVLTGLNRTEGLTLLVAEQNVRLALRHAHHAVVLENGRSALAGSAAALRARDDVQALYLGGAARAASDRSPDSRVRAPA</sequence>